<dbReference type="PROSITE" id="PS50089">
    <property type="entry name" value="ZF_RING_2"/>
    <property type="match status" value="1"/>
</dbReference>
<evidence type="ECO:0000259" key="6">
    <source>
        <dbReference type="PROSITE" id="PS50089"/>
    </source>
</evidence>
<dbReference type="InParanoid" id="A0A3Q1H7M7"/>
<sequence>MNKSQRLHSNADSRPPESSMYSEIDCGVCYRTYNTGRRCPRELHCKHTFCESCLLALSRPPTPAEGDPGADRSILCPLCRHTTSISGERRLREELRVDECALERLVEAGVLDQEEDDDPEEESGQTEEEEEAALPRSSGRESGSAAGSRRGRFRRTWKRVWQMIIGKDGDGEAELGCLTSEDYSSLAIMSSLF</sequence>
<dbReference type="Gene3D" id="3.30.40.10">
    <property type="entry name" value="Zinc/RING finger domain, C3HC4 (zinc finger)"/>
    <property type="match status" value="1"/>
</dbReference>
<evidence type="ECO:0000313" key="8">
    <source>
        <dbReference type="Proteomes" id="UP000257200"/>
    </source>
</evidence>
<dbReference type="GO" id="GO:0016567">
    <property type="term" value="P:protein ubiquitination"/>
    <property type="evidence" value="ECO:0007669"/>
    <property type="project" value="TreeGrafter"/>
</dbReference>
<keyword evidence="3" id="KW-0862">Zinc</keyword>
<dbReference type="GeneTree" id="ENSGT00730000112287"/>
<protein>
    <submittedName>
        <fullName evidence="7">Si:ch73-335l21.4</fullName>
    </submittedName>
</protein>
<keyword evidence="2 4" id="KW-0863">Zinc-finger</keyword>
<reference evidence="7" key="1">
    <citation type="submission" date="2025-08" db="UniProtKB">
        <authorList>
            <consortium name="Ensembl"/>
        </authorList>
    </citation>
    <scope>IDENTIFICATION</scope>
</reference>
<keyword evidence="8" id="KW-1185">Reference proteome</keyword>
<feature type="compositionally biased region" description="Acidic residues" evidence="5">
    <location>
        <begin position="112"/>
        <end position="132"/>
    </location>
</feature>
<dbReference type="SUPFAM" id="SSF57850">
    <property type="entry name" value="RING/U-box"/>
    <property type="match status" value="1"/>
</dbReference>
<accession>A0A3Q1H7M7</accession>
<dbReference type="Ensembl" id="ENSAPOT00000007743.1">
    <property type="protein sequence ID" value="ENSAPOP00000024835.1"/>
    <property type="gene ID" value="ENSAPOG00000007538.1"/>
</dbReference>
<dbReference type="PANTHER" id="PTHR22791">
    <property type="entry name" value="RING-TYPE DOMAIN-CONTAINING PROTEIN"/>
    <property type="match status" value="1"/>
</dbReference>
<dbReference type="GO" id="GO:0061630">
    <property type="term" value="F:ubiquitin protein ligase activity"/>
    <property type="evidence" value="ECO:0007669"/>
    <property type="project" value="TreeGrafter"/>
</dbReference>
<dbReference type="GO" id="GO:0008270">
    <property type="term" value="F:zinc ion binding"/>
    <property type="evidence" value="ECO:0007669"/>
    <property type="project" value="UniProtKB-KW"/>
</dbReference>
<dbReference type="InterPro" id="IPR017907">
    <property type="entry name" value="Znf_RING_CS"/>
</dbReference>
<evidence type="ECO:0000256" key="3">
    <source>
        <dbReference type="ARBA" id="ARBA00022833"/>
    </source>
</evidence>
<evidence type="ECO:0000313" key="7">
    <source>
        <dbReference type="Ensembl" id="ENSAPOP00000024835.1"/>
    </source>
</evidence>
<dbReference type="Pfam" id="PF14634">
    <property type="entry name" value="zf-RING_5"/>
    <property type="match status" value="1"/>
</dbReference>
<organism evidence="7 8">
    <name type="scientific">Acanthochromis polyacanthus</name>
    <name type="common">spiny chromis</name>
    <dbReference type="NCBI Taxonomy" id="80966"/>
    <lineage>
        <taxon>Eukaryota</taxon>
        <taxon>Metazoa</taxon>
        <taxon>Chordata</taxon>
        <taxon>Craniata</taxon>
        <taxon>Vertebrata</taxon>
        <taxon>Euteleostomi</taxon>
        <taxon>Actinopterygii</taxon>
        <taxon>Neopterygii</taxon>
        <taxon>Teleostei</taxon>
        <taxon>Neoteleostei</taxon>
        <taxon>Acanthomorphata</taxon>
        <taxon>Ovalentaria</taxon>
        <taxon>Pomacentridae</taxon>
        <taxon>Acanthochromis</taxon>
    </lineage>
</organism>
<dbReference type="PROSITE" id="PS00518">
    <property type="entry name" value="ZF_RING_1"/>
    <property type="match status" value="1"/>
</dbReference>
<dbReference type="SMART" id="SM00184">
    <property type="entry name" value="RING"/>
    <property type="match status" value="1"/>
</dbReference>
<evidence type="ECO:0000256" key="5">
    <source>
        <dbReference type="SAM" id="MobiDB-lite"/>
    </source>
</evidence>
<evidence type="ECO:0000256" key="2">
    <source>
        <dbReference type="ARBA" id="ARBA00022771"/>
    </source>
</evidence>
<dbReference type="STRING" id="80966.ENSAPOP00000024835"/>
<feature type="region of interest" description="Disordered" evidence="5">
    <location>
        <begin position="108"/>
        <end position="151"/>
    </location>
</feature>
<dbReference type="PANTHER" id="PTHR22791:SF14">
    <property type="entry name" value="RING FINGER PROTEIN 227"/>
    <property type="match status" value="1"/>
</dbReference>
<dbReference type="InterPro" id="IPR051435">
    <property type="entry name" value="RING_finger_E3_ubiq-ligases"/>
</dbReference>
<name>A0A3Q1H7M7_9TELE</name>
<reference evidence="7" key="2">
    <citation type="submission" date="2025-09" db="UniProtKB">
        <authorList>
            <consortium name="Ensembl"/>
        </authorList>
    </citation>
    <scope>IDENTIFICATION</scope>
</reference>
<dbReference type="GeneID" id="110964660"/>
<feature type="domain" description="RING-type" evidence="6">
    <location>
        <begin position="26"/>
        <end position="80"/>
    </location>
</feature>
<dbReference type="AlphaFoldDB" id="A0A3Q1H7M7"/>
<feature type="region of interest" description="Disordered" evidence="5">
    <location>
        <begin position="1"/>
        <end position="20"/>
    </location>
</feature>
<keyword evidence="1" id="KW-0479">Metal-binding</keyword>
<dbReference type="InterPro" id="IPR013083">
    <property type="entry name" value="Znf_RING/FYVE/PHD"/>
</dbReference>
<dbReference type="RefSeq" id="XP_051800040.1">
    <property type="nucleotide sequence ID" value="XM_051944080.1"/>
</dbReference>
<dbReference type="Proteomes" id="UP000257200">
    <property type="component" value="Unplaced"/>
</dbReference>
<proteinExistence type="predicted"/>
<evidence type="ECO:0000256" key="1">
    <source>
        <dbReference type="ARBA" id="ARBA00022723"/>
    </source>
</evidence>
<feature type="compositionally biased region" description="Low complexity" evidence="5">
    <location>
        <begin position="136"/>
        <end position="148"/>
    </location>
</feature>
<dbReference type="OrthoDB" id="252722at2759"/>
<evidence type="ECO:0000256" key="4">
    <source>
        <dbReference type="PROSITE-ProRule" id="PRU00175"/>
    </source>
</evidence>
<dbReference type="InterPro" id="IPR001841">
    <property type="entry name" value="Znf_RING"/>
</dbReference>